<evidence type="ECO:0000313" key="3">
    <source>
        <dbReference type="EMBL" id="ORA40406.1"/>
    </source>
</evidence>
<dbReference type="PANTHER" id="PTHR23020">
    <property type="entry name" value="UNCHARACTERIZED NUCLEAR HORMONE RECEPTOR-RELATED"/>
    <property type="match status" value="1"/>
</dbReference>
<dbReference type="SMART" id="SM00587">
    <property type="entry name" value="CHK"/>
    <property type="match status" value="1"/>
</dbReference>
<accession>A0A7I7WD52</accession>
<dbReference type="RefSeq" id="WP_083130833.1">
    <property type="nucleotide sequence ID" value="NZ_AP022607.1"/>
</dbReference>
<dbReference type="Gene3D" id="3.90.1200.10">
    <property type="match status" value="1"/>
</dbReference>
<name>A0A7I7WD52_9MYCO</name>
<reference evidence="2" key="3">
    <citation type="submission" date="2020-02" db="EMBL/GenBank/DDBJ databases">
        <authorList>
            <person name="Matsumoto Y."/>
            <person name="Motooka D."/>
            <person name="Nakamura S."/>
        </authorList>
    </citation>
    <scope>NUCLEOTIDE SEQUENCE</scope>
    <source>
        <strain evidence="2">JCM 12687</strain>
        <plasmid evidence="2">pJCM12687</plasmid>
    </source>
</reference>
<dbReference type="InterPro" id="IPR015897">
    <property type="entry name" value="CHK_kinase-like"/>
</dbReference>
<feature type="domain" description="CHK kinase-like" evidence="1">
    <location>
        <begin position="105"/>
        <end position="287"/>
    </location>
</feature>
<dbReference type="Pfam" id="PF01636">
    <property type="entry name" value="APH"/>
    <property type="match status" value="1"/>
</dbReference>
<dbReference type="InterPro" id="IPR002575">
    <property type="entry name" value="Aminoglycoside_PTrfase"/>
</dbReference>
<dbReference type="OrthoDB" id="141068at2"/>
<keyword evidence="2" id="KW-0614">Plasmid</keyword>
<evidence type="ECO:0000313" key="5">
    <source>
        <dbReference type="Proteomes" id="UP000467379"/>
    </source>
</evidence>
<reference evidence="2 5" key="2">
    <citation type="journal article" date="2019" name="Emerg. Microbes Infect.">
        <title>Comprehensive subspecies identification of 175 nontuberculous mycobacteria species based on 7547 genomic profiles.</title>
        <authorList>
            <person name="Matsumoto Y."/>
            <person name="Kinjo T."/>
            <person name="Motooka D."/>
            <person name="Nabeya D."/>
            <person name="Jung N."/>
            <person name="Uechi K."/>
            <person name="Horii T."/>
            <person name="Iida T."/>
            <person name="Fujita J."/>
            <person name="Nakamura S."/>
        </authorList>
    </citation>
    <scope>NUCLEOTIDE SEQUENCE [LARGE SCALE GENOMIC DNA]</scope>
    <source>
        <strain evidence="2 5">JCM 12687</strain>
        <plasmid evidence="2">pJCM12687</plasmid>
    </source>
</reference>
<geneLocation type="plasmid" evidence="2 5">
    <name>pJCM12687</name>
</geneLocation>
<evidence type="ECO:0000313" key="2">
    <source>
        <dbReference type="EMBL" id="BBZ14917.1"/>
    </source>
</evidence>
<protein>
    <submittedName>
        <fullName evidence="2">Aminoglycoside phosphotransferase</fullName>
    </submittedName>
</protein>
<dbReference type="EMBL" id="AP022607">
    <property type="protein sequence ID" value="BBZ14917.1"/>
    <property type="molecule type" value="Genomic_DNA"/>
</dbReference>
<dbReference type="SUPFAM" id="SSF56112">
    <property type="entry name" value="Protein kinase-like (PK-like)"/>
    <property type="match status" value="1"/>
</dbReference>
<dbReference type="InterPro" id="IPR052961">
    <property type="entry name" value="Oxido-Kinase-like_Enzymes"/>
</dbReference>
<dbReference type="AlphaFoldDB" id="A0A7I7WD52"/>
<dbReference type="Proteomes" id="UP000467379">
    <property type="component" value="Plasmid pJCM12687"/>
</dbReference>
<evidence type="ECO:0000259" key="1">
    <source>
        <dbReference type="SMART" id="SM00587"/>
    </source>
</evidence>
<dbReference type="EMBL" id="MVHM01000002">
    <property type="protein sequence ID" value="ORA40406.1"/>
    <property type="molecule type" value="Genomic_DNA"/>
</dbReference>
<sequence>MSAEDHRIDARRLSKLLGVAVAAVEVLDETSGSANRLRLRLQYEHDGHGLPERMFAKRNLADFNFPPEMYTTEVRIYRDVLPHTKIEQPAVYVIEASDDDAEFTILMEDLSARPDTRVGSVLDPTTPDEVDGLLETLSVLHATWWGGDRLSRELPWLTTPTSNPQMQFWARVGPRLTRRHLQRGHRAELVDESRWPQDRWWPAFDRLVAANESGPHALLHGDVHASNVYYRDNRPGGLLDWQLALRGCWALDVTYLLITALSPADRRTHETDLLRGYLDRLVAADVASPTFDEAWLRYRQNVLYGVLMWLITPDGVHTDEAQRCFLQRCLTAAEDLETMRAL</sequence>
<keyword evidence="5" id="KW-1185">Reference proteome</keyword>
<dbReference type="PANTHER" id="PTHR23020:SF41">
    <property type="entry name" value="AMINOGLYCOSIDE PHOSPHOTRANSFERASE DOMAIN-CONTAINING PROTEIN"/>
    <property type="match status" value="1"/>
</dbReference>
<organism evidence="3 4">
    <name type="scientific">Mycobacterium branderi</name>
    <dbReference type="NCBI Taxonomy" id="43348"/>
    <lineage>
        <taxon>Bacteria</taxon>
        <taxon>Bacillati</taxon>
        <taxon>Actinomycetota</taxon>
        <taxon>Actinomycetes</taxon>
        <taxon>Mycobacteriales</taxon>
        <taxon>Mycobacteriaceae</taxon>
        <taxon>Mycobacterium</taxon>
    </lineage>
</organism>
<dbReference type="InterPro" id="IPR011009">
    <property type="entry name" value="Kinase-like_dom_sf"/>
</dbReference>
<evidence type="ECO:0000313" key="4">
    <source>
        <dbReference type="Proteomes" id="UP000192441"/>
    </source>
</evidence>
<dbReference type="Proteomes" id="UP000192441">
    <property type="component" value="Unassembled WGS sequence"/>
</dbReference>
<proteinExistence type="predicted"/>
<reference evidence="3 4" key="1">
    <citation type="submission" date="2016-12" db="EMBL/GenBank/DDBJ databases">
        <title>The new phylogeny of genus Mycobacterium.</title>
        <authorList>
            <person name="Tortoli E."/>
            <person name="Trovato A."/>
            <person name="Cirillo D.M."/>
        </authorList>
    </citation>
    <scope>NUCLEOTIDE SEQUENCE [LARGE SCALE GENOMIC DNA]</scope>
    <source>
        <strain evidence="3 4">DSM 44624</strain>
    </source>
</reference>
<gene>
    <name evidence="3" type="ORF">BST20_07730</name>
    <name evidence="2" type="ORF">MBRA_51120</name>
</gene>